<dbReference type="PANTHER" id="PTHR35446">
    <property type="entry name" value="SI:CH211-175M2.5"/>
    <property type="match status" value="1"/>
</dbReference>
<dbReference type="Gene3D" id="1.20.1290.10">
    <property type="entry name" value="AhpD-like"/>
    <property type="match status" value="1"/>
</dbReference>
<reference evidence="2 3" key="1">
    <citation type="submission" date="2020-07" db="EMBL/GenBank/DDBJ databases">
        <title>Sequencing the genomes of 1000 actinobacteria strains.</title>
        <authorList>
            <person name="Klenk H.-P."/>
        </authorList>
    </citation>
    <scope>NUCLEOTIDE SEQUENCE [LARGE SCALE GENOMIC DNA]</scope>
    <source>
        <strain evidence="2 3">DSM 15165</strain>
    </source>
</reference>
<proteinExistence type="predicted"/>
<evidence type="ECO:0000313" key="2">
    <source>
        <dbReference type="EMBL" id="NYJ25965.1"/>
    </source>
</evidence>
<dbReference type="Proteomes" id="UP000578352">
    <property type="component" value="Unassembled WGS sequence"/>
</dbReference>
<protein>
    <submittedName>
        <fullName evidence="2">AhpD family alkylhydroperoxidase</fullName>
    </submittedName>
</protein>
<feature type="domain" description="Carboxymuconolactone decarboxylase-like" evidence="1">
    <location>
        <begin position="15"/>
        <end position="96"/>
    </location>
</feature>
<dbReference type="SUPFAM" id="SSF69118">
    <property type="entry name" value="AhpD-like"/>
    <property type="match status" value="1"/>
</dbReference>
<organism evidence="2 3">
    <name type="scientific">Leifsonia shinshuensis</name>
    <dbReference type="NCBI Taxonomy" id="150026"/>
    <lineage>
        <taxon>Bacteria</taxon>
        <taxon>Bacillati</taxon>
        <taxon>Actinomycetota</taxon>
        <taxon>Actinomycetes</taxon>
        <taxon>Micrococcales</taxon>
        <taxon>Microbacteriaceae</taxon>
        <taxon>Leifsonia</taxon>
    </lineage>
</organism>
<dbReference type="InterPro" id="IPR004675">
    <property type="entry name" value="AhpD_core"/>
</dbReference>
<dbReference type="InterPro" id="IPR003779">
    <property type="entry name" value="CMD-like"/>
</dbReference>
<sequence length="155" mass="17039">MRPFLDKALPDAWRAAQALSTTVVQEVVRAGVTEQEVELIKVRASQLNACAFCLDLHAREARRAGVPQQKLDMLAAWRDSSIYDERERAMLAIAEAATVLPLTEDARADLAGARNLLGDVEFAAAEWVAVTINAFNRISILSEHPVRPRKLGGAY</sequence>
<comment type="caution">
    <text evidence="2">The sequence shown here is derived from an EMBL/GenBank/DDBJ whole genome shotgun (WGS) entry which is preliminary data.</text>
</comment>
<dbReference type="EMBL" id="JACCFL010000001">
    <property type="protein sequence ID" value="NYJ25965.1"/>
    <property type="molecule type" value="Genomic_DNA"/>
</dbReference>
<gene>
    <name evidence="2" type="ORF">HNR13_004252</name>
</gene>
<evidence type="ECO:0000259" key="1">
    <source>
        <dbReference type="Pfam" id="PF02627"/>
    </source>
</evidence>
<dbReference type="NCBIfam" id="TIGR00778">
    <property type="entry name" value="ahpD_dom"/>
    <property type="match status" value="1"/>
</dbReference>
<dbReference type="RefSeq" id="WP_179608968.1">
    <property type="nucleotide sequence ID" value="NZ_BAABEH010000001.1"/>
</dbReference>
<dbReference type="InterPro" id="IPR029032">
    <property type="entry name" value="AhpD-like"/>
</dbReference>
<dbReference type="Pfam" id="PF02627">
    <property type="entry name" value="CMD"/>
    <property type="match status" value="1"/>
</dbReference>
<name>A0A853D5R3_9MICO</name>
<dbReference type="PANTHER" id="PTHR35446:SF2">
    <property type="entry name" value="CARBOXYMUCONOLACTONE DECARBOXYLASE-LIKE DOMAIN-CONTAINING PROTEIN"/>
    <property type="match status" value="1"/>
</dbReference>
<dbReference type="GO" id="GO:0051920">
    <property type="term" value="F:peroxiredoxin activity"/>
    <property type="evidence" value="ECO:0007669"/>
    <property type="project" value="InterPro"/>
</dbReference>
<accession>A0A853D5R3</accession>
<keyword evidence="2" id="KW-0560">Oxidoreductase</keyword>
<evidence type="ECO:0000313" key="3">
    <source>
        <dbReference type="Proteomes" id="UP000578352"/>
    </source>
</evidence>
<dbReference type="AlphaFoldDB" id="A0A853D5R3"/>
<keyword evidence="2" id="KW-0575">Peroxidase</keyword>